<dbReference type="Pfam" id="PF04471">
    <property type="entry name" value="Mrr_cat"/>
    <property type="match status" value="1"/>
</dbReference>
<reference evidence="2 3" key="1">
    <citation type="journal article" date="2020" name="G3 (Bethesda)">
        <title>Whole Genome Sequencing and Comparative Genomics of Two Nematicidal Bacillus Strains Reveals a Wide Range of Possible Virulence Factors.</title>
        <authorList>
            <person name="Susic N."/>
            <person name="Janezic S."/>
            <person name="Rupnik M."/>
            <person name="Geric Stare B."/>
        </authorList>
    </citation>
    <scope>NUCLEOTIDE SEQUENCE [LARGE SCALE GENOMIC DNA]</scope>
    <source>
        <strain evidence="2 3">I-1582</strain>
    </source>
</reference>
<dbReference type="AlphaFoldDB" id="A0A380XBT3"/>
<evidence type="ECO:0000259" key="1">
    <source>
        <dbReference type="Pfam" id="PF04471"/>
    </source>
</evidence>
<dbReference type="EMBL" id="VDEM01000041">
    <property type="protein sequence ID" value="KAF0823001.1"/>
    <property type="molecule type" value="Genomic_DNA"/>
</dbReference>
<name>A0A380XBT3_CYTFI</name>
<dbReference type="GO" id="GO:0009307">
    <property type="term" value="P:DNA restriction-modification system"/>
    <property type="evidence" value="ECO:0007669"/>
    <property type="project" value="InterPro"/>
</dbReference>
<gene>
    <name evidence="2" type="ORF">KIS1582_3245</name>
</gene>
<dbReference type="Proteomes" id="UP000465778">
    <property type="component" value="Unassembled WGS sequence"/>
</dbReference>
<dbReference type="GeneID" id="67522453"/>
<dbReference type="GO" id="GO:0004519">
    <property type="term" value="F:endonuclease activity"/>
    <property type="evidence" value="ECO:0007669"/>
    <property type="project" value="InterPro"/>
</dbReference>
<dbReference type="SUPFAM" id="SSF52980">
    <property type="entry name" value="Restriction endonuclease-like"/>
    <property type="match status" value="1"/>
</dbReference>
<organism evidence="2 3">
    <name type="scientific">Cytobacillus firmus</name>
    <name type="common">Bacillus firmus</name>
    <dbReference type="NCBI Taxonomy" id="1399"/>
    <lineage>
        <taxon>Bacteria</taxon>
        <taxon>Bacillati</taxon>
        <taxon>Bacillota</taxon>
        <taxon>Bacilli</taxon>
        <taxon>Bacillales</taxon>
        <taxon>Bacillaceae</taxon>
        <taxon>Cytobacillus</taxon>
    </lineage>
</organism>
<evidence type="ECO:0000313" key="3">
    <source>
        <dbReference type="Proteomes" id="UP000465778"/>
    </source>
</evidence>
<dbReference type="GO" id="GO:0003677">
    <property type="term" value="F:DNA binding"/>
    <property type="evidence" value="ECO:0007669"/>
    <property type="project" value="InterPro"/>
</dbReference>
<evidence type="ECO:0000313" key="2">
    <source>
        <dbReference type="EMBL" id="KAF0823001.1"/>
    </source>
</evidence>
<dbReference type="InterPro" id="IPR011335">
    <property type="entry name" value="Restrct_endonuc-II-like"/>
</dbReference>
<comment type="caution">
    <text evidence="2">The sequence shown here is derived from an EMBL/GenBank/DDBJ whole genome shotgun (WGS) entry which is preliminary data.</text>
</comment>
<accession>A0A380XBT3</accession>
<sequence length="111" mass="13031">MEKLQCKALEDFTIPLLTQLGYTITRPNDENSDISFLLISPTGSQAIVKVKSHKREIGIRLVQITLKQMDTYDASKCWVITNERFKQIRLYDREQFIDWILKAQKEEKIRG</sequence>
<proteinExistence type="predicted"/>
<dbReference type="InterPro" id="IPR007560">
    <property type="entry name" value="Restrct_endonuc_IV_Mrr"/>
</dbReference>
<feature type="domain" description="Restriction endonuclease type IV Mrr" evidence="1">
    <location>
        <begin position="2"/>
        <end position="86"/>
    </location>
</feature>
<protein>
    <recommendedName>
        <fullName evidence="1">Restriction endonuclease type IV Mrr domain-containing protein</fullName>
    </recommendedName>
</protein>
<dbReference type="OrthoDB" id="9797274at2"/>
<dbReference type="RefSeq" id="WP_061792374.1">
    <property type="nucleotide sequence ID" value="NZ_JARSNG010000110.1"/>
</dbReference>